<gene>
    <name evidence="2" type="ORF">NM961_12440</name>
</gene>
<dbReference type="RefSeq" id="WP_255914708.1">
    <property type="nucleotide sequence ID" value="NZ_JANFQO010000010.1"/>
</dbReference>
<feature type="chain" id="PRO_5046663100" evidence="1">
    <location>
        <begin position="25"/>
        <end position="130"/>
    </location>
</feature>
<evidence type="ECO:0000313" key="2">
    <source>
        <dbReference type="EMBL" id="MCQ4165518.1"/>
    </source>
</evidence>
<evidence type="ECO:0000256" key="1">
    <source>
        <dbReference type="SAM" id="SignalP"/>
    </source>
</evidence>
<evidence type="ECO:0000313" key="3">
    <source>
        <dbReference type="Proteomes" id="UP001165498"/>
    </source>
</evidence>
<protein>
    <submittedName>
        <fullName evidence="2">Uncharacterized protein</fullName>
    </submittedName>
</protein>
<reference evidence="2" key="1">
    <citation type="submission" date="2022-07" db="EMBL/GenBank/DDBJ databases">
        <title>Tahibacter sp., a new gammaproteobacterium isolated from the silt sample collected at pig farm.</title>
        <authorList>
            <person name="Chen H."/>
        </authorList>
    </citation>
    <scope>NUCLEOTIDE SEQUENCE</scope>
    <source>
        <strain evidence="2">P2K</strain>
    </source>
</reference>
<organism evidence="2 3">
    <name type="scientific">Tahibacter harae</name>
    <dbReference type="NCBI Taxonomy" id="2963937"/>
    <lineage>
        <taxon>Bacteria</taxon>
        <taxon>Pseudomonadati</taxon>
        <taxon>Pseudomonadota</taxon>
        <taxon>Gammaproteobacteria</taxon>
        <taxon>Lysobacterales</taxon>
        <taxon>Rhodanobacteraceae</taxon>
        <taxon>Tahibacter</taxon>
    </lineage>
</organism>
<comment type="caution">
    <text evidence="2">The sequence shown here is derived from an EMBL/GenBank/DDBJ whole genome shotgun (WGS) entry which is preliminary data.</text>
</comment>
<keyword evidence="3" id="KW-1185">Reference proteome</keyword>
<feature type="signal peptide" evidence="1">
    <location>
        <begin position="1"/>
        <end position="24"/>
    </location>
</feature>
<sequence length="130" mass="13915">MKIRTAVSLFFLSLAGLAPAPQAAARPGAALPAAAPAATYPLVVSFISVGAGVPWNSVARFNVVVNEYDQMLGTLERTVVHWGREGEFDVCFTLQGLPGAQVRAEIIEQMLWLGDDDPYIIATENNRCGP</sequence>
<accession>A0ABT1QTA0</accession>
<dbReference type="Proteomes" id="UP001165498">
    <property type="component" value="Unassembled WGS sequence"/>
</dbReference>
<dbReference type="EMBL" id="JANFQO010000010">
    <property type="protein sequence ID" value="MCQ4165518.1"/>
    <property type="molecule type" value="Genomic_DNA"/>
</dbReference>
<name>A0ABT1QTA0_9GAMM</name>
<keyword evidence="1" id="KW-0732">Signal</keyword>
<proteinExistence type="predicted"/>